<keyword evidence="6" id="KW-0808">Transferase</keyword>
<feature type="transmembrane region" description="Helical" evidence="22">
    <location>
        <begin position="372"/>
        <end position="394"/>
    </location>
</feature>
<keyword evidence="10 22" id="KW-1133">Transmembrane helix</keyword>
<dbReference type="PANTHER" id="PTHR30474:SF2">
    <property type="entry name" value="PEPTIDOGLYCAN GLYCOSYLTRANSFERASE FTSW-RELATED"/>
    <property type="match status" value="1"/>
</dbReference>
<feature type="transmembrane region" description="Helical" evidence="22">
    <location>
        <begin position="147"/>
        <end position="164"/>
    </location>
</feature>
<dbReference type="KEGG" id="lyd:D7I47_13710"/>
<keyword evidence="5" id="KW-0328">Glycosyltransferase</keyword>
<keyword evidence="12" id="KW-0131">Cell cycle</keyword>
<evidence type="ECO:0000256" key="8">
    <source>
        <dbReference type="ARBA" id="ARBA00022960"/>
    </source>
</evidence>
<feature type="transmembrane region" description="Helical" evidence="22">
    <location>
        <begin position="306"/>
        <end position="328"/>
    </location>
</feature>
<dbReference type="PANTHER" id="PTHR30474">
    <property type="entry name" value="CELL CYCLE PROTEIN"/>
    <property type="match status" value="1"/>
</dbReference>
<evidence type="ECO:0000256" key="9">
    <source>
        <dbReference type="ARBA" id="ARBA00022984"/>
    </source>
</evidence>
<proteinExistence type="inferred from homology"/>
<name>A0A387BDT1_9MICO</name>
<feature type="transmembrane region" description="Helical" evidence="22">
    <location>
        <begin position="340"/>
        <end position="366"/>
    </location>
</feature>
<keyword evidence="11 22" id="KW-0472">Membrane</keyword>
<dbReference type="EMBL" id="CP032630">
    <property type="protein sequence ID" value="AYF99206.1"/>
    <property type="molecule type" value="Genomic_DNA"/>
</dbReference>
<evidence type="ECO:0000256" key="17">
    <source>
        <dbReference type="ARBA" id="ARBA00041185"/>
    </source>
</evidence>
<evidence type="ECO:0000313" key="24">
    <source>
        <dbReference type="Proteomes" id="UP000278886"/>
    </source>
</evidence>
<evidence type="ECO:0000256" key="14">
    <source>
        <dbReference type="ARBA" id="ARBA00032370"/>
    </source>
</evidence>
<dbReference type="Proteomes" id="UP000278886">
    <property type="component" value="Chromosome"/>
</dbReference>
<protein>
    <recommendedName>
        <fullName evidence="17">Probable peptidoglycan glycosyltransferase FtsW</fullName>
        <ecNumber evidence="19">2.4.99.28</ecNumber>
    </recommendedName>
    <alternativeName>
        <fullName evidence="18">Cell division protein FtsW</fullName>
    </alternativeName>
    <alternativeName>
        <fullName evidence="15">Cell wall polymerase</fullName>
    </alternativeName>
    <alternativeName>
        <fullName evidence="14">Peptidoglycan polymerase</fullName>
    </alternativeName>
</protein>
<dbReference type="AlphaFoldDB" id="A0A387BDT1"/>
<evidence type="ECO:0000256" key="1">
    <source>
        <dbReference type="ARBA" id="ARBA00004651"/>
    </source>
</evidence>
<evidence type="ECO:0000256" key="19">
    <source>
        <dbReference type="ARBA" id="ARBA00044770"/>
    </source>
</evidence>
<keyword evidence="4" id="KW-0132">Cell division</keyword>
<evidence type="ECO:0000256" key="18">
    <source>
        <dbReference type="ARBA" id="ARBA00041418"/>
    </source>
</evidence>
<evidence type="ECO:0000313" key="23">
    <source>
        <dbReference type="EMBL" id="AYF99206.1"/>
    </source>
</evidence>
<keyword evidence="3" id="KW-1003">Cell membrane</keyword>
<comment type="catalytic activity">
    <reaction evidence="20">
        <text>[GlcNAc-(1-&gt;4)-Mur2Ac(oyl-L-Ala-gamma-D-Glu-L-Lys-D-Ala-D-Ala)](n)-di-trans,octa-cis-undecaprenyl diphosphate + beta-D-GlcNAc-(1-&gt;4)-Mur2Ac(oyl-L-Ala-gamma-D-Glu-L-Lys-D-Ala-D-Ala)-di-trans,octa-cis-undecaprenyl diphosphate = [GlcNAc-(1-&gt;4)-Mur2Ac(oyl-L-Ala-gamma-D-Glu-L-Lys-D-Ala-D-Ala)](n+1)-di-trans,octa-cis-undecaprenyl diphosphate + di-trans,octa-cis-undecaprenyl diphosphate + H(+)</text>
        <dbReference type="Rhea" id="RHEA:23708"/>
        <dbReference type="Rhea" id="RHEA-COMP:9602"/>
        <dbReference type="Rhea" id="RHEA-COMP:9603"/>
        <dbReference type="ChEBI" id="CHEBI:15378"/>
        <dbReference type="ChEBI" id="CHEBI:58405"/>
        <dbReference type="ChEBI" id="CHEBI:60033"/>
        <dbReference type="ChEBI" id="CHEBI:78435"/>
        <dbReference type="EC" id="2.4.99.28"/>
    </reaction>
</comment>
<comment type="subcellular location">
    <subcellularLocation>
        <location evidence="1">Cell membrane</location>
        <topology evidence="1">Multi-pass membrane protein</topology>
    </subcellularLocation>
</comment>
<dbReference type="InterPro" id="IPR001182">
    <property type="entry name" value="FtsW/RodA"/>
</dbReference>
<evidence type="ECO:0000256" key="21">
    <source>
        <dbReference type="ARBA" id="ARBA00049966"/>
    </source>
</evidence>
<evidence type="ECO:0000256" key="4">
    <source>
        <dbReference type="ARBA" id="ARBA00022618"/>
    </source>
</evidence>
<keyword evidence="8" id="KW-0133">Cell shape</keyword>
<dbReference type="EC" id="2.4.99.28" evidence="19"/>
<evidence type="ECO:0000256" key="13">
    <source>
        <dbReference type="ARBA" id="ARBA00023316"/>
    </source>
</evidence>
<dbReference type="GO" id="GO:0015648">
    <property type="term" value="F:lipid-linked peptidoglycan transporter activity"/>
    <property type="evidence" value="ECO:0007669"/>
    <property type="project" value="TreeGrafter"/>
</dbReference>
<dbReference type="GO" id="GO:0032153">
    <property type="term" value="C:cell division site"/>
    <property type="evidence" value="ECO:0007669"/>
    <property type="project" value="TreeGrafter"/>
</dbReference>
<dbReference type="PROSITE" id="PS00428">
    <property type="entry name" value="FTSW_RODA_SPOVE"/>
    <property type="match status" value="1"/>
</dbReference>
<evidence type="ECO:0000256" key="16">
    <source>
        <dbReference type="ARBA" id="ARBA00038053"/>
    </source>
</evidence>
<organism evidence="23 24">
    <name type="scientific">Protaetiibacter intestinalis</name>
    <dbReference type="NCBI Taxonomy" id="2419774"/>
    <lineage>
        <taxon>Bacteria</taxon>
        <taxon>Bacillati</taxon>
        <taxon>Actinomycetota</taxon>
        <taxon>Actinomycetes</taxon>
        <taxon>Micrococcales</taxon>
        <taxon>Microbacteriaceae</taxon>
        <taxon>Protaetiibacter</taxon>
    </lineage>
</organism>
<dbReference type="InterPro" id="IPR013437">
    <property type="entry name" value="FtsW"/>
</dbReference>
<keyword evidence="24" id="KW-1185">Reference proteome</keyword>
<feature type="transmembrane region" description="Helical" evidence="22">
    <location>
        <begin position="184"/>
        <end position="210"/>
    </location>
</feature>
<sequence>MTTTRPSRPEPAAPKPAAAPRGVTAFVRLRRIFAAETPEYSLLLGTTLFLVVFGLVMVLSSSSIESRASDGDFFARAARQAMLAGVGVPLMLIVSRAPVGFWKRWAWQAMIAAIVLQFLVVATNLGFGSYNRNWLYLGSFSFQPSEAVKLALIVWLALIVSTKARLMGDWKHVAMPILPFAGGAIFLVLVGNDLGTAIILFAMVLGALFFGGVRMRIIAALVGLITIAALILVQLSDSRSGRFSAWLGGCSDPSLAGDECYQTLHGWQALANGGFFGVGLGNSASKWNWLPEAETDFIFAIIGEELGLVGAVLVVLLFAVLAVCFVRIMRRQTDPFVKLATGVAMVWIIGQAFVNIAVVLGLLPVLGVPLPLVSAGGSSLVTTLVAIGIVLSFARTDPRATELAR</sequence>
<dbReference type="RefSeq" id="WP_120763575.1">
    <property type="nucleotide sequence ID" value="NZ_CP032630.1"/>
</dbReference>
<dbReference type="GO" id="GO:0005886">
    <property type="term" value="C:plasma membrane"/>
    <property type="evidence" value="ECO:0007669"/>
    <property type="project" value="UniProtKB-SubCell"/>
</dbReference>
<dbReference type="GO" id="GO:0008360">
    <property type="term" value="P:regulation of cell shape"/>
    <property type="evidence" value="ECO:0007669"/>
    <property type="project" value="UniProtKB-KW"/>
</dbReference>
<feature type="transmembrane region" description="Helical" evidence="22">
    <location>
        <begin position="217"/>
        <end position="236"/>
    </location>
</feature>
<evidence type="ECO:0000256" key="20">
    <source>
        <dbReference type="ARBA" id="ARBA00049902"/>
    </source>
</evidence>
<dbReference type="InterPro" id="IPR018365">
    <property type="entry name" value="Cell_cycle_FtsW-rel_CS"/>
</dbReference>
<dbReference type="NCBIfam" id="TIGR02614">
    <property type="entry name" value="ftsW"/>
    <property type="match status" value="1"/>
</dbReference>
<evidence type="ECO:0000256" key="10">
    <source>
        <dbReference type="ARBA" id="ARBA00022989"/>
    </source>
</evidence>
<evidence type="ECO:0000256" key="15">
    <source>
        <dbReference type="ARBA" id="ARBA00033270"/>
    </source>
</evidence>
<evidence type="ECO:0000256" key="5">
    <source>
        <dbReference type="ARBA" id="ARBA00022676"/>
    </source>
</evidence>
<keyword evidence="13" id="KW-0961">Cell wall biogenesis/degradation</keyword>
<keyword evidence="9" id="KW-0573">Peptidoglycan synthesis</keyword>
<dbReference type="GO" id="GO:0009252">
    <property type="term" value="P:peptidoglycan biosynthetic process"/>
    <property type="evidence" value="ECO:0007669"/>
    <property type="project" value="UniProtKB-KW"/>
</dbReference>
<feature type="transmembrane region" description="Helical" evidence="22">
    <location>
        <begin position="105"/>
        <end position="127"/>
    </location>
</feature>
<dbReference type="OrthoDB" id="9768187at2"/>
<evidence type="ECO:0000256" key="3">
    <source>
        <dbReference type="ARBA" id="ARBA00022475"/>
    </source>
</evidence>
<evidence type="ECO:0000256" key="6">
    <source>
        <dbReference type="ARBA" id="ARBA00022679"/>
    </source>
</evidence>
<dbReference type="GO" id="GO:0051301">
    <property type="term" value="P:cell division"/>
    <property type="evidence" value="ECO:0007669"/>
    <property type="project" value="UniProtKB-KW"/>
</dbReference>
<accession>A0A387BDT1</accession>
<keyword evidence="7 22" id="KW-0812">Transmembrane</keyword>
<evidence type="ECO:0000256" key="22">
    <source>
        <dbReference type="SAM" id="Phobius"/>
    </source>
</evidence>
<comment type="similarity">
    <text evidence="16">Belongs to the SEDS family. FtsW subfamily.</text>
</comment>
<feature type="transmembrane region" description="Helical" evidence="22">
    <location>
        <begin position="81"/>
        <end position="99"/>
    </location>
</feature>
<gene>
    <name evidence="23" type="primary">ftsW</name>
    <name evidence="23" type="ORF">D7I47_13710</name>
</gene>
<evidence type="ECO:0000256" key="11">
    <source>
        <dbReference type="ARBA" id="ARBA00023136"/>
    </source>
</evidence>
<dbReference type="Pfam" id="PF01098">
    <property type="entry name" value="FTSW_RODA_SPOVE"/>
    <property type="match status" value="1"/>
</dbReference>
<evidence type="ECO:0000256" key="12">
    <source>
        <dbReference type="ARBA" id="ARBA00023306"/>
    </source>
</evidence>
<evidence type="ECO:0000256" key="7">
    <source>
        <dbReference type="ARBA" id="ARBA00022692"/>
    </source>
</evidence>
<comment type="pathway">
    <text evidence="2">Cell wall biogenesis; peptidoglycan biosynthesis.</text>
</comment>
<evidence type="ECO:0000256" key="2">
    <source>
        <dbReference type="ARBA" id="ARBA00004752"/>
    </source>
</evidence>
<dbReference type="GO" id="GO:0008955">
    <property type="term" value="F:peptidoglycan glycosyltransferase activity"/>
    <property type="evidence" value="ECO:0007669"/>
    <property type="project" value="UniProtKB-EC"/>
</dbReference>
<feature type="transmembrane region" description="Helical" evidence="22">
    <location>
        <begin position="40"/>
        <end position="60"/>
    </location>
</feature>
<dbReference type="GO" id="GO:0071555">
    <property type="term" value="P:cell wall organization"/>
    <property type="evidence" value="ECO:0007669"/>
    <property type="project" value="UniProtKB-KW"/>
</dbReference>
<reference evidence="24" key="1">
    <citation type="submission" date="2018-09" db="EMBL/GenBank/DDBJ databases">
        <title>Genome sequencing of strain 2DFWR-13.</title>
        <authorList>
            <person name="Heo J."/>
            <person name="Kim S.-J."/>
            <person name="Kwon S.-W."/>
        </authorList>
    </citation>
    <scope>NUCLEOTIDE SEQUENCE [LARGE SCALE GENOMIC DNA]</scope>
    <source>
        <strain evidence="24">2DFWR-13</strain>
    </source>
</reference>
<comment type="function">
    <text evidence="21">Peptidoglycan polymerase that is essential for cell division.</text>
</comment>